<proteinExistence type="predicted"/>
<dbReference type="AlphaFoldDB" id="A0A6P4Z7R7"/>
<dbReference type="GO" id="GO:0006310">
    <property type="term" value="P:DNA recombination"/>
    <property type="evidence" value="ECO:0007669"/>
    <property type="project" value="UniProtKB-ARBA"/>
</dbReference>
<dbReference type="InterPro" id="IPR042525">
    <property type="entry name" value="Rad52_Rad59_Rad22_sf"/>
</dbReference>
<dbReference type="InterPro" id="IPR057652">
    <property type="entry name" value="DSRM_RDM1"/>
</dbReference>
<dbReference type="GeneID" id="109471993"/>
<dbReference type="InterPro" id="IPR012677">
    <property type="entry name" value="Nucleotide-bd_a/b_plait_sf"/>
</dbReference>
<dbReference type="SMART" id="SM00360">
    <property type="entry name" value="RRM"/>
    <property type="match status" value="1"/>
</dbReference>
<reference evidence="4" key="1">
    <citation type="submission" date="2025-08" db="UniProtKB">
        <authorList>
            <consortium name="RefSeq"/>
        </authorList>
    </citation>
    <scope>IDENTIFICATION</scope>
    <source>
        <tissue evidence="4">Gonad</tissue>
    </source>
</reference>
<dbReference type="PANTHER" id="PTHR31164:SF1">
    <property type="entry name" value="RAD52 MOTIF-CONTAINING PROTEIN 1"/>
    <property type="match status" value="1"/>
</dbReference>
<dbReference type="KEGG" id="bbel:109471993"/>
<feature type="domain" description="RRM" evidence="2">
    <location>
        <begin position="25"/>
        <end position="118"/>
    </location>
</feature>
<dbReference type="SUPFAM" id="SSF54768">
    <property type="entry name" value="dsRNA-binding domain-like"/>
    <property type="match status" value="1"/>
</dbReference>
<dbReference type="InterPro" id="IPR035979">
    <property type="entry name" value="RBD_domain_sf"/>
</dbReference>
<accession>A0A6P4Z7R7</accession>
<sequence>MGPEKQQHVPSLELVEFVRPYTSDKILYVSKISSQLSEGEVYFRLCKAFEPYGLINDVHVVKPSVRLQTATEGQQEERSYYYAFVKFYLARDAAKARAGLNGKYLIGRQPILVQHATKMKKREPSPLPFSKCLDLANHFLGFDGWSSHVVSFGQDPESPQHDPNSLRYICVMKIEIRGWDLSCGGVGLGEKTIDPTRPEERVSLIGAAMKTAVNRALQNAFQKVILIVMDNKKVAVEINNTVPDGIPNSTEGEAHMVPVSVQDGGTGEEDDMELLLAQMESY</sequence>
<dbReference type="RefSeq" id="XP_019627112.1">
    <property type="nucleotide sequence ID" value="XM_019771553.1"/>
</dbReference>
<dbReference type="Proteomes" id="UP000515135">
    <property type="component" value="Unplaced"/>
</dbReference>
<dbReference type="Gene3D" id="3.30.390.80">
    <property type="entry name" value="DNA repair protein Rad52/59/22"/>
    <property type="match status" value="1"/>
</dbReference>
<evidence type="ECO:0000259" key="2">
    <source>
        <dbReference type="PROSITE" id="PS50102"/>
    </source>
</evidence>
<dbReference type="GO" id="GO:0005730">
    <property type="term" value="C:nucleolus"/>
    <property type="evidence" value="ECO:0007669"/>
    <property type="project" value="TreeGrafter"/>
</dbReference>
<evidence type="ECO:0000313" key="4">
    <source>
        <dbReference type="RefSeq" id="XP_019627112.1"/>
    </source>
</evidence>
<dbReference type="PROSITE" id="PS50102">
    <property type="entry name" value="RRM"/>
    <property type="match status" value="1"/>
</dbReference>
<dbReference type="Gene3D" id="3.30.70.330">
    <property type="match status" value="1"/>
</dbReference>
<dbReference type="InterPro" id="IPR000504">
    <property type="entry name" value="RRM_dom"/>
</dbReference>
<dbReference type="OrthoDB" id="6287754at2759"/>
<dbReference type="GO" id="GO:0006302">
    <property type="term" value="P:double-strand break repair"/>
    <property type="evidence" value="ECO:0007669"/>
    <property type="project" value="UniProtKB-ARBA"/>
</dbReference>
<dbReference type="InterPro" id="IPR040224">
    <property type="entry name" value="RDM1"/>
</dbReference>
<dbReference type="PANTHER" id="PTHR31164">
    <property type="entry name" value="RAD52 MOTIF-CONTAINING PROTEIN 1"/>
    <property type="match status" value="1"/>
</dbReference>
<keyword evidence="3" id="KW-1185">Reference proteome</keyword>
<dbReference type="SUPFAM" id="SSF54928">
    <property type="entry name" value="RNA-binding domain, RBD"/>
    <property type="match status" value="1"/>
</dbReference>
<dbReference type="Pfam" id="PF25517">
    <property type="entry name" value="DSRM_RDM1"/>
    <property type="match status" value="1"/>
</dbReference>
<keyword evidence="1" id="KW-0694">RNA-binding</keyword>
<organism evidence="3 4">
    <name type="scientific">Branchiostoma belcheri</name>
    <name type="common">Amphioxus</name>
    <dbReference type="NCBI Taxonomy" id="7741"/>
    <lineage>
        <taxon>Eukaryota</taxon>
        <taxon>Metazoa</taxon>
        <taxon>Chordata</taxon>
        <taxon>Cephalochordata</taxon>
        <taxon>Leptocardii</taxon>
        <taxon>Amphioxiformes</taxon>
        <taxon>Branchiostomatidae</taxon>
        <taxon>Branchiostoma</taxon>
    </lineage>
</organism>
<dbReference type="GO" id="GO:0003723">
    <property type="term" value="F:RNA binding"/>
    <property type="evidence" value="ECO:0007669"/>
    <property type="project" value="UniProtKB-UniRule"/>
</dbReference>
<gene>
    <name evidence="4" type="primary">LOC109471993</name>
</gene>
<protein>
    <submittedName>
        <fullName evidence="4">RAD52 motif-containing protein 1-like</fullName>
    </submittedName>
</protein>
<name>A0A6P4Z7R7_BRABE</name>
<evidence type="ECO:0000256" key="1">
    <source>
        <dbReference type="PROSITE-ProRule" id="PRU00176"/>
    </source>
</evidence>
<evidence type="ECO:0000313" key="3">
    <source>
        <dbReference type="Proteomes" id="UP000515135"/>
    </source>
</evidence>